<organism evidence="1 2">
    <name type="scientific">Eleginops maclovinus</name>
    <name type="common">Patagonian blennie</name>
    <name type="synonym">Eleginus maclovinus</name>
    <dbReference type="NCBI Taxonomy" id="56733"/>
    <lineage>
        <taxon>Eukaryota</taxon>
        <taxon>Metazoa</taxon>
        <taxon>Chordata</taxon>
        <taxon>Craniata</taxon>
        <taxon>Vertebrata</taxon>
        <taxon>Euteleostomi</taxon>
        <taxon>Actinopterygii</taxon>
        <taxon>Neopterygii</taxon>
        <taxon>Teleostei</taxon>
        <taxon>Neoteleostei</taxon>
        <taxon>Acanthomorphata</taxon>
        <taxon>Eupercaria</taxon>
        <taxon>Perciformes</taxon>
        <taxon>Notothenioidei</taxon>
        <taxon>Eleginopidae</taxon>
        <taxon>Eleginops</taxon>
    </lineage>
</organism>
<name>A0AAN8A053_ELEMC</name>
<evidence type="ECO:0000313" key="2">
    <source>
        <dbReference type="Proteomes" id="UP001346869"/>
    </source>
</evidence>
<evidence type="ECO:0000313" key="1">
    <source>
        <dbReference type="EMBL" id="KAK5847933.1"/>
    </source>
</evidence>
<reference evidence="1 2" key="1">
    <citation type="journal article" date="2023" name="Genes (Basel)">
        <title>Chromosome-Level Genome Assembly and Circadian Gene Repertoire of the Patagonia Blennie Eleginops maclovinus-The Closest Ancestral Proxy of Antarctic Cryonotothenioids.</title>
        <authorList>
            <person name="Cheng C.C."/>
            <person name="Rivera-Colon A.G."/>
            <person name="Minhas B.F."/>
            <person name="Wilson L."/>
            <person name="Rayamajhi N."/>
            <person name="Vargas-Chacoff L."/>
            <person name="Catchen J.M."/>
        </authorList>
    </citation>
    <scope>NUCLEOTIDE SEQUENCE [LARGE SCALE GENOMIC DNA]</scope>
    <source>
        <strain evidence="1">JMC-PN-2008</strain>
    </source>
</reference>
<protein>
    <submittedName>
        <fullName evidence="1">Uncharacterized protein</fullName>
    </submittedName>
</protein>
<accession>A0AAN8A053</accession>
<keyword evidence="2" id="KW-1185">Reference proteome</keyword>
<dbReference type="AlphaFoldDB" id="A0AAN8A053"/>
<gene>
    <name evidence="1" type="ORF">PBY51_017022</name>
</gene>
<proteinExistence type="predicted"/>
<dbReference type="EMBL" id="JAUZQC010000026">
    <property type="protein sequence ID" value="KAK5847933.1"/>
    <property type="molecule type" value="Genomic_DNA"/>
</dbReference>
<sequence>MSWLIIGVGGRACHLELSPDTRLKKSAGVSVRARTWVLVILPAAITSTAGLPNRKSSLSRWLSLCSRKGFHRGLLQAPGDGFGIVK</sequence>
<dbReference type="Proteomes" id="UP001346869">
    <property type="component" value="Unassembled WGS sequence"/>
</dbReference>
<comment type="caution">
    <text evidence="1">The sequence shown here is derived from an EMBL/GenBank/DDBJ whole genome shotgun (WGS) entry which is preliminary data.</text>
</comment>
<reference evidence="1 2" key="2">
    <citation type="journal article" date="2023" name="Mol. Biol. Evol.">
        <title>Genomics of Secondarily Temperate Adaptation in the Only Non-Antarctic Icefish.</title>
        <authorList>
            <person name="Rivera-Colon A.G."/>
            <person name="Rayamajhi N."/>
            <person name="Minhas B.F."/>
            <person name="Madrigal G."/>
            <person name="Bilyk K.T."/>
            <person name="Yoon V."/>
            <person name="Hune M."/>
            <person name="Gregory S."/>
            <person name="Cheng C.H.C."/>
            <person name="Catchen J.M."/>
        </authorList>
    </citation>
    <scope>NUCLEOTIDE SEQUENCE [LARGE SCALE GENOMIC DNA]</scope>
    <source>
        <strain evidence="1">JMC-PN-2008</strain>
    </source>
</reference>